<evidence type="ECO:0000256" key="5">
    <source>
        <dbReference type="ARBA" id="ARBA00022692"/>
    </source>
</evidence>
<protein>
    <submittedName>
        <fullName evidence="10">ABC transporter permease</fullName>
    </submittedName>
</protein>
<evidence type="ECO:0000313" key="10">
    <source>
        <dbReference type="EMBL" id="MDT2759548.1"/>
    </source>
</evidence>
<keyword evidence="11" id="KW-1185">Reference proteome</keyword>
<name>A0ABU3FA75_9ENTE</name>
<sequence>MKRKNFSWSTIYLIFVFILLYIPIFYLIFYSFNQAGNMSSFTGFTWEHYQNLFSDRRLITIVVQTFVLAFLSALLATIIGTFGAMGIYYTRKRNSRNILLGLNNILMVSPDVIIGASFLILFTMLGSVLKNFQLGFVSVLLSHIAFSIPIVVLMVLPKLKEMNDSMIDAARDLGANNFQVLSNIILPFLTPGIIAGYFMAFTYSLDDFAVTFFVTGNGFTTLSVEIYSRARQGISLEINALSTLVFIFSLILVVGYYFISRDTSKKARKRKQEFEEVAVLK</sequence>
<comment type="subcellular location">
    <subcellularLocation>
        <location evidence="1 8">Cell membrane</location>
        <topology evidence="1 8">Multi-pass membrane protein</topology>
    </subcellularLocation>
</comment>
<evidence type="ECO:0000256" key="1">
    <source>
        <dbReference type="ARBA" id="ARBA00004651"/>
    </source>
</evidence>
<feature type="transmembrane region" description="Helical" evidence="8">
    <location>
        <begin position="12"/>
        <end position="32"/>
    </location>
</feature>
<keyword evidence="6 8" id="KW-1133">Transmembrane helix</keyword>
<organism evidence="10 11">
    <name type="scientific">Enterococcus xiangfangensis</name>
    <dbReference type="NCBI Taxonomy" id="1296537"/>
    <lineage>
        <taxon>Bacteria</taxon>
        <taxon>Bacillati</taxon>
        <taxon>Bacillota</taxon>
        <taxon>Bacilli</taxon>
        <taxon>Lactobacillales</taxon>
        <taxon>Enterococcaceae</taxon>
        <taxon>Enterococcus</taxon>
    </lineage>
</organism>
<keyword evidence="7 8" id="KW-0472">Membrane</keyword>
<evidence type="ECO:0000256" key="2">
    <source>
        <dbReference type="ARBA" id="ARBA00007069"/>
    </source>
</evidence>
<dbReference type="InterPro" id="IPR051789">
    <property type="entry name" value="Bact_Polyamine_Transport"/>
</dbReference>
<feature type="transmembrane region" description="Helical" evidence="8">
    <location>
        <begin position="101"/>
        <end position="122"/>
    </location>
</feature>
<evidence type="ECO:0000256" key="8">
    <source>
        <dbReference type="RuleBase" id="RU363032"/>
    </source>
</evidence>
<feature type="transmembrane region" description="Helical" evidence="8">
    <location>
        <begin position="134"/>
        <end position="156"/>
    </location>
</feature>
<dbReference type="PANTHER" id="PTHR43848">
    <property type="entry name" value="PUTRESCINE TRANSPORT SYSTEM PERMEASE PROTEIN POTI"/>
    <property type="match status" value="1"/>
</dbReference>
<evidence type="ECO:0000256" key="4">
    <source>
        <dbReference type="ARBA" id="ARBA00022475"/>
    </source>
</evidence>
<dbReference type="Pfam" id="PF00528">
    <property type="entry name" value="BPD_transp_1"/>
    <property type="match status" value="1"/>
</dbReference>
<dbReference type="Proteomes" id="UP001181046">
    <property type="component" value="Unassembled WGS sequence"/>
</dbReference>
<proteinExistence type="inferred from homology"/>
<dbReference type="PROSITE" id="PS50928">
    <property type="entry name" value="ABC_TM1"/>
    <property type="match status" value="1"/>
</dbReference>
<dbReference type="RefSeq" id="WP_137618176.1">
    <property type="nucleotide sequence ID" value="NZ_BJDX01000003.1"/>
</dbReference>
<evidence type="ECO:0000256" key="6">
    <source>
        <dbReference type="ARBA" id="ARBA00022989"/>
    </source>
</evidence>
<feature type="domain" description="ABC transmembrane type-1" evidence="9">
    <location>
        <begin position="62"/>
        <end position="256"/>
    </location>
</feature>
<dbReference type="CDD" id="cd06261">
    <property type="entry name" value="TM_PBP2"/>
    <property type="match status" value="1"/>
</dbReference>
<comment type="caution">
    <text evidence="10">The sequence shown here is derived from an EMBL/GenBank/DDBJ whole genome shotgun (WGS) entry which is preliminary data.</text>
</comment>
<reference evidence="10" key="1">
    <citation type="submission" date="2023-03" db="EMBL/GenBank/DDBJ databases">
        <authorList>
            <person name="Shen W."/>
            <person name="Cai J."/>
        </authorList>
    </citation>
    <scope>NUCLEOTIDE SEQUENCE</scope>
    <source>
        <strain evidence="10">P66-3</strain>
    </source>
</reference>
<feature type="transmembrane region" description="Helical" evidence="8">
    <location>
        <begin position="61"/>
        <end position="89"/>
    </location>
</feature>
<dbReference type="SUPFAM" id="SSF161098">
    <property type="entry name" value="MetI-like"/>
    <property type="match status" value="1"/>
</dbReference>
<feature type="transmembrane region" description="Helical" evidence="8">
    <location>
        <begin position="177"/>
        <end position="200"/>
    </location>
</feature>
<evidence type="ECO:0000313" key="11">
    <source>
        <dbReference type="Proteomes" id="UP001181046"/>
    </source>
</evidence>
<feature type="transmembrane region" description="Helical" evidence="8">
    <location>
        <begin position="238"/>
        <end position="259"/>
    </location>
</feature>
<dbReference type="EMBL" id="JARQAJ010000003">
    <property type="protein sequence ID" value="MDT2759548.1"/>
    <property type="molecule type" value="Genomic_DNA"/>
</dbReference>
<dbReference type="Gene3D" id="1.10.3720.10">
    <property type="entry name" value="MetI-like"/>
    <property type="match status" value="1"/>
</dbReference>
<evidence type="ECO:0000256" key="7">
    <source>
        <dbReference type="ARBA" id="ARBA00023136"/>
    </source>
</evidence>
<dbReference type="InterPro" id="IPR000515">
    <property type="entry name" value="MetI-like"/>
</dbReference>
<keyword evidence="3 8" id="KW-0813">Transport</keyword>
<dbReference type="PANTHER" id="PTHR43848:SF2">
    <property type="entry name" value="PUTRESCINE TRANSPORT SYSTEM PERMEASE PROTEIN POTI"/>
    <property type="match status" value="1"/>
</dbReference>
<comment type="similarity">
    <text evidence="2">Belongs to the binding-protein-dependent transport system permease family. CysTW subfamily.</text>
</comment>
<evidence type="ECO:0000256" key="3">
    <source>
        <dbReference type="ARBA" id="ARBA00022448"/>
    </source>
</evidence>
<evidence type="ECO:0000259" key="9">
    <source>
        <dbReference type="PROSITE" id="PS50928"/>
    </source>
</evidence>
<keyword evidence="4" id="KW-1003">Cell membrane</keyword>
<keyword evidence="5 8" id="KW-0812">Transmembrane</keyword>
<accession>A0ABU3FA75</accession>
<gene>
    <name evidence="10" type="ORF">P7H27_07195</name>
</gene>
<dbReference type="InterPro" id="IPR035906">
    <property type="entry name" value="MetI-like_sf"/>
</dbReference>